<dbReference type="OrthoDB" id="504708at2759"/>
<feature type="region of interest" description="Disordered" evidence="1">
    <location>
        <begin position="597"/>
        <end position="635"/>
    </location>
</feature>
<dbReference type="InterPro" id="IPR052740">
    <property type="entry name" value="CE4"/>
</dbReference>
<dbReference type="Pfam" id="PF01522">
    <property type="entry name" value="Polysacc_deac_1"/>
    <property type="match status" value="1"/>
</dbReference>
<keyword evidence="2" id="KW-0812">Transmembrane</keyword>
<evidence type="ECO:0000256" key="2">
    <source>
        <dbReference type="SAM" id="Phobius"/>
    </source>
</evidence>
<evidence type="ECO:0000259" key="4">
    <source>
        <dbReference type="Pfam" id="PF01522"/>
    </source>
</evidence>
<organism evidence="5 6">
    <name type="scientific">Chlorella vulgaris</name>
    <name type="common">Green alga</name>
    <dbReference type="NCBI Taxonomy" id="3077"/>
    <lineage>
        <taxon>Eukaryota</taxon>
        <taxon>Viridiplantae</taxon>
        <taxon>Chlorophyta</taxon>
        <taxon>core chlorophytes</taxon>
        <taxon>Trebouxiophyceae</taxon>
        <taxon>Chlorellales</taxon>
        <taxon>Chlorellaceae</taxon>
        <taxon>Chlorella clade</taxon>
        <taxon>Chlorella</taxon>
    </lineage>
</organism>
<dbReference type="InterPro" id="IPR011330">
    <property type="entry name" value="Glyco_hydro/deAcase_b/a-brl"/>
</dbReference>
<evidence type="ECO:0000256" key="1">
    <source>
        <dbReference type="SAM" id="MobiDB-lite"/>
    </source>
</evidence>
<evidence type="ECO:0000313" key="5">
    <source>
        <dbReference type="EMBL" id="KAI3426190.1"/>
    </source>
</evidence>
<feature type="transmembrane region" description="Helical" evidence="2">
    <location>
        <begin position="562"/>
        <end position="587"/>
    </location>
</feature>
<feature type="domain" description="NodB homology" evidence="4">
    <location>
        <begin position="84"/>
        <end position="174"/>
    </location>
</feature>
<proteinExistence type="predicted"/>
<dbReference type="CDD" id="cd12087">
    <property type="entry name" value="TM_EGFR-like"/>
    <property type="match status" value="1"/>
</dbReference>
<feature type="compositionally biased region" description="Low complexity" evidence="1">
    <location>
        <begin position="606"/>
        <end position="618"/>
    </location>
</feature>
<dbReference type="PANTHER" id="PTHR45985:SF3">
    <property type="entry name" value="CHITIN DEACETYLASE-LIKE 4"/>
    <property type="match status" value="1"/>
</dbReference>
<dbReference type="Gene3D" id="3.20.20.370">
    <property type="entry name" value="Glycoside hydrolase/deacetylase"/>
    <property type="match status" value="1"/>
</dbReference>
<keyword evidence="2" id="KW-1133">Transmembrane helix</keyword>
<dbReference type="Proteomes" id="UP001055712">
    <property type="component" value="Unassembled WGS sequence"/>
</dbReference>
<evidence type="ECO:0000313" key="6">
    <source>
        <dbReference type="Proteomes" id="UP001055712"/>
    </source>
</evidence>
<keyword evidence="3" id="KW-0732">Signal</keyword>
<evidence type="ECO:0000256" key="3">
    <source>
        <dbReference type="SAM" id="SignalP"/>
    </source>
</evidence>
<dbReference type="PANTHER" id="PTHR45985">
    <property type="match status" value="1"/>
</dbReference>
<reference evidence="5" key="1">
    <citation type="journal article" date="2019" name="Plant J.">
        <title>Chlorella vulgaris genome assembly and annotation reveals the molecular basis for metabolic acclimation to high light conditions.</title>
        <authorList>
            <person name="Cecchin M."/>
            <person name="Marcolungo L."/>
            <person name="Rossato M."/>
            <person name="Girolomoni L."/>
            <person name="Cosentino E."/>
            <person name="Cuine S."/>
            <person name="Li-Beisson Y."/>
            <person name="Delledonne M."/>
            <person name="Ballottari M."/>
        </authorList>
    </citation>
    <scope>NUCLEOTIDE SEQUENCE</scope>
    <source>
        <strain evidence="5">211/11P</strain>
    </source>
</reference>
<reference evidence="5" key="2">
    <citation type="submission" date="2020-11" db="EMBL/GenBank/DDBJ databases">
        <authorList>
            <person name="Cecchin M."/>
            <person name="Marcolungo L."/>
            <person name="Rossato M."/>
            <person name="Girolomoni L."/>
            <person name="Cosentino E."/>
            <person name="Cuine S."/>
            <person name="Li-Beisson Y."/>
            <person name="Delledonne M."/>
            <person name="Ballottari M."/>
        </authorList>
    </citation>
    <scope>NUCLEOTIDE SEQUENCE</scope>
    <source>
        <strain evidence="5">211/11P</strain>
        <tissue evidence="5">Whole cell</tissue>
    </source>
</reference>
<keyword evidence="6" id="KW-1185">Reference proteome</keyword>
<dbReference type="CDD" id="cd10919">
    <property type="entry name" value="CE4_CDA_like"/>
    <property type="match status" value="1"/>
</dbReference>
<dbReference type="EMBL" id="SIDB01000011">
    <property type="protein sequence ID" value="KAI3426190.1"/>
    <property type="molecule type" value="Genomic_DNA"/>
</dbReference>
<name>A0A9D4TIE1_CHLVU</name>
<dbReference type="GO" id="GO:0016810">
    <property type="term" value="F:hydrolase activity, acting on carbon-nitrogen (but not peptide) bonds"/>
    <property type="evidence" value="ECO:0007669"/>
    <property type="project" value="InterPro"/>
</dbReference>
<comment type="caution">
    <text evidence="5">The sequence shown here is derived from an EMBL/GenBank/DDBJ whole genome shotgun (WGS) entry which is preliminary data.</text>
</comment>
<feature type="signal peptide" evidence="3">
    <location>
        <begin position="1"/>
        <end position="22"/>
    </location>
</feature>
<protein>
    <recommendedName>
        <fullName evidence="4">NodB homology domain-containing protein</fullName>
    </recommendedName>
</protein>
<dbReference type="AlphaFoldDB" id="A0A9D4TIE1"/>
<dbReference type="GO" id="GO:0005975">
    <property type="term" value="P:carbohydrate metabolic process"/>
    <property type="evidence" value="ECO:0007669"/>
    <property type="project" value="InterPro"/>
</dbReference>
<keyword evidence="2" id="KW-0472">Membrane</keyword>
<gene>
    <name evidence="5" type="ORF">D9Q98_008567</name>
</gene>
<feature type="chain" id="PRO_5038593718" description="NodB homology domain-containing protein" evidence="3">
    <location>
        <begin position="23"/>
        <end position="645"/>
    </location>
</feature>
<sequence length="645" mass="67541">MWANRNAVAHLVLLAMAYGATAYQCDCTGRSNCMCPSLEAPGGMDPSDIPQFILFTHDDGIVPLTERSFRDVADSRQNPNGCPVRATMFTTSQDTDCDLAYGMWRDGYEIATHTADHTQMPEGFPKNDTLSEILGAKQFLTRQCGIPEEEIRGFRSPFLVTNPTVRQVLWENGFLYDSTLLEAVDSESVSTSMADRVWPYTLDFGIAQNCAWFSDTQTCKATERWPGLWEVPLWVLKVLGLEFTMDVGFYGGRGVYEPLKAAFDAAYSGNRAPVPIYVHTTWVEKQPSRLDELKEFADYTLEKGDVYWVTMAQLLAWMKNPVPASQLRKSKAMCAPPQAAQPTPQLPLNGANVTLTFKGATQTQVADQQQRMVAAVAELLGTAAADTFVVGTAGGPAAQNAVSAQSLEDGSHVQVTLAASGADPMALYQHAAPQTTRDALDAQLSAMGFEASGEAIVVPFRNGVALPTGAPAAAPVLAPTPAPAPVRVPGPAPAAMPAAKPAASPAAAVTGPVVVTEPAAAPTVVTPATTTSGDSTAATALPAAPGSAATTSSSGSGLSAGAIAGIAVGGVLIAVLIGVAVWTLAGWRLRRSPSDKHLAASSVGEPGSSRTSFTSSRGSPRKGSRNGSPTKKGGCDKLDIVASAV</sequence>
<accession>A0A9D4TIE1</accession>
<dbReference type="SUPFAM" id="SSF88713">
    <property type="entry name" value="Glycoside hydrolase/deacetylase"/>
    <property type="match status" value="1"/>
</dbReference>
<dbReference type="InterPro" id="IPR002509">
    <property type="entry name" value="NODB_dom"/>
</dbReference>